<organism evidence="2 3">
    <name type="scientific">Thermosediminibacter oceani (strain ATCC BAA-1034 / DSM 16646 / JW/IW-1228P)</name>
    <dbReference type="NCBI Taxonomy" id="555079"/>
    <lineage>
        <taxon>Bacteria</taxon>
        <taxon>Bacillati</taxon>
        <taxon>Bacillota</taxon>
        <taxon>Clostridia</taxon>
        <taxon>Thermosediminibacterales</taxon>
        <taxon>Thermosediminibacteraceae</taxon>
        <taxon>Thermosediminibacter</taxon>
    </lineage>
</organism>
<dbReference type="eggNOG" id="ENOG5031H8I">
    <property type="taxonomic scope" value="Bacteria"/>
</dbReference>
<feature type="domain" description="DUF5680" evidence="1">
    <location>
        <begin position="42"/>
        <end position="148"/>
    </location>
</feature>
<dbReference type="KEGG" id="toc:Toce_1756"/>
<dbReference type="AlphaFoldDB" id="D9RYR6"/>
<dbReference type="InterPro" id="IPR043735">
    <property type="entry name" value="DUF5680"/>
</dbReference>
<evidence type="ECO:0000313" key="2">
    <source>
        <dbReference type="EMBL" id="ADL08490.1"/>
    </source>
</evidence>
<dbReference type="HOGENOM" id="CLU_106617_0_0_9"/>
<dbReference type="EMBL" id="CP002131">
    <property type="protein sequence ID" value="ADL08490.1"/>
    <property type="molecule type" value="Genomic_DNA"/>
</dbReference>
<keyword evidence="3" id="KW-1185">Reference proteome</keyword>
<accession>D9RYR6</accession>
<evidence type="ECO:0000259" key="1">
    <source>
        <dbReference type="Pfam" id="PF18931"/>
    </source>
</evidence>
<dbReference type="Proteomes" id="UP000000272">
    <property type="component" value="Chromosome"/>
</dbReference>
<protein>
    <recommendedName>
        <fullName evidence="1">DUF5680 domain-containing protein</fullName>
    </recommendedName>
</protein>
<dbReference type="Pfam" id="PF18931">
    <property type="entry name" value="DUF5680"/>
    <property type="match status" value="1"/>
</dbReference>
<gene>
    <name evidence="2" type="ordered locus">Toce_1756</name>
</gene>
<name>D9RYR6_THEOJ</name>
<proteinExistence type="predicted"/>
<evidence type="ECO:0000313" key="3">
    <source>
        <dbReference type="Proteomes" id="UP000000272"/>
    </source>
</evidence>
<sequence>MDFLIKAKRATYASRGDDASVTPLLEGSRQLEFREGHFLYRDIYFGMRFFAGQEVVYYKGNPIWSMCYSGGVEKDSDIEFARKVYAFLRKAMRNVDAENPFRGPEEYIEGDYVYRDSNEGGLDRFKGKETISFAGKVVYSLNYCGGFVR</sequence>
<reference evidence="2 3" key="1">
    <citation type="journal article" date="2010" name="Stand. Genomic Sci.">
        <title>Complete genome sequence of Thermosediminibacter oceani type strain (JW/IW-1228P).</title>
        <authorList>
            <person name="Pitluck S."/>
            <person name="Yasawong M."/>
            <person name="Munk C."/>
            <person name="Nolan M."/>
            <person name="Lapidus A."/>
            <person name="Lucas S."/>
            <person name="Glavina Del Rio T."/>
            <person name="Tice H."/>
            <person name="Cheng J.F."/>
            <person name="Bruce D."/>
            <person name="Detter C."/>
            <person name="Tapia R."/>
            <person name="Han C."/>
            <person name="Goodwin L."/>
            <person name="Liolios K."/>
            <person name="Ivanova N."/>
            <person name="Mavromatis K."/>
            <person name="Mikhailova N."/>
            <person name="Pati A."/>
            <person name="Chen A."/>
            <person name="Palaniappan K."/>
            <person name="Land M."/>
            <person name="Hauser L."/>
            <person name="Chang Y.J."/>
            <person name="Jeffries C.D."/>
            <person name="Rohde M."/>
            <person name="Spring S."/>
            <person name="Sikorski J."/>
            <person name="Goker M."/>
            <person name="Woyke T."/>
            <person name="Bristow J."/>
            <person name="Eisen J.A."/>
            <person name="Markowitz V."/>
            <person name="Hugenholtz P."/>
            <person name="Kyrpides N.C."/>
            <person name="Klenk H.P."/>
        </authorList>
    </citation>
    <scope>NUCLEOTIDE SEQUENCE [LARGE SCALE GENOMIC DNA]</scope>
    <source>
        <strain evidence="3">ATCC BAA-1034 / DSM 16646 / JW/IW-1228P</strain>
    </source>
</reference>
<dbReference type="STRING" id="555079.Toce_1756"/>